<evidence type="ECO:0000313" key="10">
    <source>
        <dbReference type="Proteomes" id="UP000754563"/>
    </source>
</evidence>
<sequence length="103" mass="11752">MKQAYRNFLATGFVLAASVQPAFAATCTLNGQVVPCDQMPAWFWLLICCSGILAIGFSVFWIMMLVDLLKHDNKDKVMWLLALIFLNFFGAALYYFMVKRKRS</sequence>
<keyword evidence="4 6" id="KW-1133">Transmembrane helix</keyword>
<feature type="transmembrane region" description="Helical" evidence="6">
    <location>
        <begin position="40"/>
        <end position="65"/>
    </location>
</feature>
<proteinExistence type="predicted"/>
<dbReference type="AlphaFoldDB" id="A0A955L7W2"/>
<keyword evidence="7" id="KW-0732">Signal</keyword>
<evidence type="ECO:0000313" key="9">
    <source>
        <dbReference type="EMBL" id="MCA9385682.1"/>
    </source>
</evidence>
<reference evidence="9" key="1">
    <citation type="submission" date="2020-04" db="EMBL/GenBank/DDBJ databases">
        <authorList>
            <person name="Zhang T."/>
        </authorList>
    </citation>
    <scope>NUCLEOTIDE SEQUENCE</scope>
    <source>
        <strain evidence="9">HKST-UBA11</strain>
    </source>
</reference>
<comment type="caution">
    <text evidence="9">The sequence shown here is derived from an EMBL/GenBank/DDBJ whole genome shotgun (WGS) entry which is preliminary data.</text>
</comment>
<accession>A0A955L7W2</accession>
<gene>
    <name evidence="9" type="ORF">KC717_03465</name>
</gene>
<reference evidence="9" key="2">
    <citation type="journal article" date="2021" name="Microbiome">
        <title>Successional dynamics and alternative stable states in a saline activated sludge microbial community over 9 years.</title>
        <authorList>
            <person name="Wang Y."/>
            <person name="Ye J."/>
            <person name="Ju F."/>
            <person name="Liu L."/>
            <person name="Boyd J.A."/>
            <person name="Deng Y."/>
            <person name="Parks D.H."/>
            <person name="Jiang X."/>
            <person name="Yin X."/>
            <person name="Woodcroft B.J."/>
            <person name="Tyson G.W."/>
            <person name="Hugenholtz P."/>
            <person name="Polz M.F."/>
            <person name="Zhang T."/>
        </authorList>
    </citation>
    <scope>NUCLEOTIDE SEQUENCE</scope>
    <source>
        <strain evidence="9">HKST-UBA11</strain>
    </source>
</reference>
<comment type="subcellular location">
    <subcellularLocation>
        <location evidence="1">Cell membrane</location>
        <topology evidence="1">Multi-pass membrane protein</topology>
    </subcellularLocation>
</comment>
<dbReference type="EMBL" id="JAGQLH010000036">
    <property type="protein sequence ID" value="MCA9385682.1"/>
    <property type="molecule type" value="Genomic_DNA"/>
</dbReference>
<dbReference type="Pfam" id="PF13396">
    <property type="entry name" value="PLDc_N"/>
    <property type="match status" value="1"/>
</dbReference>
<feature type="transmembrane region" description="Helical" evidence="6">
    <location>
        <begin position="77"/>
        <end position="97"/>
    </location>
</feature>
<evidence type="ECO:0000256" key="5">
    <source>
        <dbReference type="ARBA" id="ARBA00023136"/>
    </source>
</evidence>
<evidence type="ECO:0000259" key="8">
    <source>
        <dbReference type="Pfam" id="PF13396"/>
    </source>
</evidence>
<keyword evidence="5 6" id="KW-0472">Membrane</keyword>
<organism evidence="9 10">
    <name type="scientific">Candidatus Dojkabacteria bacterium</name>
    <dbReference type="NCBI Taxonomy" id="2099670"/>
    <lineage>
        <taxon>Bacteria</taxon>
        <taxon>Candidatus Dojkabacteria</taxon>
    </lineage>
</organism>
<evidence type="ECO:0000256" key="6">
    <source>
        <dbReference type="SAM" id="Phobius"/>
    </source>
</evidence>
<dbReference type="Proteomes" id="UP000754563">
    <property type="component" value="Unassembled WGS sequence"/>
</dbReference>
<keyword evidence="2" id="KW-1003">Cell membrane</keyword>
<evidence type="ECO:0000256" key="2">
    <source>
        <dbReference type="ARBA" id="ARBA00022475"/>
    </source>
</evidence>
<name>A0A955L7W2_9BACT</name>
<feature type="domain" description="Cardiolipin synthase N-terminal" evidence="8">
    <location>
        <begin position="59"/>
        <end position="96"/>
    </location>
</feature>
<dbReference type="InterPro" id="IPR027379">
    <property type="entry name" value="CLS_N"/>
</dbReference>
<evidence type="ECO:0000256" key="7">
    <source>
        <dbReference type="SAM" id="SignalP"/>
    </source>
</evidence>
<evidence type="ECO:0000256" key="4">
    <source>
        <dbReference type="ARBA" id="ARBA00022989"/>
    </source>
</evidence>
<evidence type="ECO:0000256" key="1">
    <source>
        <dbReference type="ARBA" id="ARBA00004651"/>
    </source>
</evidence>
<dbReference type="GO" id="GO:0005886">
    <property type="term" value="C:plasma membrane"/>
    <property type="evidence" value="ECO:0007669"/>
    <property type="project" value="UniProtKB-SubCell"/>
</dbReference>
<protein>
    <submittedName>
        <fullName evidence="9">PLDc_N domain-containing protein</fullName>
    </submittedName>
</protein>
<keyword evidence="3 6" id="KW-0812">Transmembrane</keyword>
<feature type="signal peptide" evidence="7">
    <location>
        <begin position="1"/>
        <end position="24"/>
    </location>
</feature>
<feature type="chain" id="PRO_5037002931" evidence="7">
    <location>
        <begin position="25"/>
        <end position="103"/>
    </location>
</feature>
<evidence type="ECO:0000256" key="3">
    <source>
        <dbReference type="ARBA" id="ARBA00022692"/>
    </source>
</evidence>